<gene>
    <name evidence="4" type="ORF">BSZ18_32635</name>
</gene>
<evidence type="ECO:0000256" key="1">
    <source>
        <dbReference type="ARBA" id="ARBA00023125"/>
    </source>
</evidence>
<dbReference type="RefSeq" id="WP_085361772.1">
    <property type="nucleotide sequence ID" value="NZ_NAFC01000177.1"/>
</dbReference>
<dbReference type="SUPFAM" id="SSF48452">
    <property type="entry name" value="TPR-like"/>
    <property type="match status" value="1"/>
</dbReference>
<protein>
    <submittedName>
        <fullName evidence="4">Transcriptional regulator</fullName>
    </submittedName>
</protein>
<dbReference type="PROSITE" id="PS51755">
    <property type="entry name" value="OMPR_PHOB"/>
    <property type="match status" value="1"/>
</dbReference>
<proteinExistence type="predicted"/>
<dbReference type="Gene3D" id="1.10.10.10">
    <property type="entry name" value="Winged helix-like DNA-binding domain superfamily/Winged helix DNA-binding domain"/>
    <property type="match status" value="1"/>
</dbReference>
<dbReference type="InterPro" id="IPR016032">
    <property type="entry name" value="Sig_transdc_resp-reg_C-effctor"/>
</dbReference>
<feature type="DNA-binding region" description="OmpR/PhoB-type" evidence="2">
    <location>
        <begin position="7"/>
        <end position="104"/>
    </location>
</feature>
<dbReference type="Gene3D" id="3.40.50.10070">
    <property type="entry name" value="TolB, N-terminal domain"/>
    <property type="match status" value="1"/>
</dbReference>
<comment type="caution">
    <text evidence="4">The sequence shown here is derived from an EMBL/GenBank/DDBJ whole genome shotgun (WGS) entry which is preliminary data.</text>
</comment>
<reference evidence="4 5" key="1">
    <citation type="submission" date="2017-03" db="EMBL/GenBank/DDBJ databases">
        <title>Whole genome sequences of fourteen strains of Bradyrhizobium canariense and one strain of Bradyrhizobium japonicum isolated from Lupinus (Papilionoideae: Genisteae) species in Algeria.</title>
        <authorList>
            <person name="Crovadore J."/>
            <person name="Chekireb D."/>
            <person name="Brachmann A."/>
            <person name="Chablais R."/>
            <person name="Cochard B."/>
            <person name="Lefort F."/>
        </authorList>
    </citation>
    <scope>NUCLEOTIDE SEQUENCE [LARGE SCALE GENOMIC DNA]</scope>
    <source>
        <strain evidence="4 5">UBMA195</strain>
    </source>
</reference>
<sequence length="516" mass="55789">MDRHTPSALYKFGPFALDGEAAMLFRGGEPALLGRRAVALLRVLLDRAGSPVSKDALIEAAWPALAVEDSNLTVQIAALRRALEQEGGAGWIETLPRRGYRYVGPPVTRSETSASETTLPKRPIPETPSIAVLPFEQSGDASWFADGMADDISTGLSRIKWLVVIARNSSFLYRGVAVDAKQVGRDLGVRYVLQGSARRNDNRVRITVQLADSATGVQIWAERYDRTLEDVFALQDEIALAVVGAIEPNLRKAEVERVRRKRPESLDAYELVLRAQPDVDSGMPDRAEIALPLLMRALTFEPAYALAHGLAAMAHHNLFLRAGLKEEHRLESVRHARLALEHGRDDALALTFAGFSLGMDAHDRAAAFAAFETALTLSPSTALGFILGSVVHSWAGAAELAIAWGERGLRLSPFDPWAFAAFGSQAIGHFLQSQWEQAAKAAYQAVQSNPAHSINYVILIGPLVALGRLDEAKTAAARVLELQPTFRVSRQFAGVGCEAALASKLGVALMAAGLPE</sequence>
<accession>A0A1X3F0J7</accession>
<evidence type="ECO:0000313" key="4">
    <source>
        <dbReference type="EMBL" id="OSJ03272.1"/>
    </source>
</evidence>
<feature type="domain" description="OmpR/PhoB-type" evidence="3">
    <location>
        <begin position="7"/>
        <end position="104"/>
    </location>
</feature>
<evidence type="ECO:0000259" key="3">
    <source>
        <dbReference type="PROSITE" id="PS51755"/>
    </source>
</evidence>
<dbReference type="GO" id="GO:0000160">
    <property type="term" value="P:phosphorelay signal transduction system"/>
    <property type="evidence" value="ECO:0007669"/>
    <property type="project" value="InterPro"/>
</dbReference>
<dbReference type="Gene3D" id="1.25.40.10">
    <property type="entry name" value="Tetratricopeptide repeat domain"/>
    <property type="match status" value="2"/>
</dbReference>
<name>A0A1X3F0J7_9BRAD</name>
<dbReference type="EMBL" id="NAFI01000187">
    <property type="protein sequence ID" value="OSJ03272.1"/>
    <property type="molecule type" value="Genomic_DNA"/>
</dbReference>
<organism evidence="4 5">
    <name type="scientific">Bradyrhizobium canariense</name>
    <dbReference type="NCBI Taxonomy" id="255045"/>
    <lineage>
        <taxon>Bacteria</taxon>
        <taxon>Pseudomonadati</taxon>
        <taxon>Pseudomonadota</taxon>
        <taxon>Alphaproteobacteria</taxon>
        <taxon>Hyphomicrobiales</taxon>
        <taxon>Nitrobacteraceae</taxon>
        <taxon>Bradyrhizobium</taxon>
    </lineage>
</organism>
<dbReference type="CDD" id="cd00383">
    <property type="entry name" value="trans_reg_C"/>
    <property type="match status" value="1"/>
</dbReference>
<dbReference type="SMART" id="SM00862">
    <property type="entry name" value="Trans_reg_C"/>
    <property type="match status" value="1"/>
</dbReference>
<dbReference type="InterPro" id="IPR011990">
    <property type="entry name" value="TPR-like_helical_dom_sf"/>
</dbReference>
<dbReference type="Proteomes" id="UP000193553">
    <property type="component" value="Unassembled WGS sequence"/>
</dbReference>
<evidence type="ECO:0000313" key="5">
    <source>
        <dbReference type="Proteomes" id="UP000193553"/>
    </source>
</evidence>
<dbReference type="AlphaFoldDB" id="A0A1X3F0J7"/>
<dbReference type="OrthoDB" id="9807521at2"/>
<dbReference type="SUPFAM" id="SSF46894">
    <property type="entry name" value="C-terminal effector domain of the bipartite response regulators"/>
    <property type="match status" value="1"/>
</dbReference>
<dbReference type="GO" id="GO:0003677">
    <property type="term" value="F:DNA binding"/>
    <property type="evidence" value="ECO:0007669"/>
    <property type="project" value="UniProtKB-UniRule"/>
</dbReference>
<evidence type="ECO:0000256" key="2">
    <source>
        <dbReference type="PROSITE-ProRule" id="PRU01091"/>
    </source>
</evidence>
<dbReference type="Pfam" id="PF00486">
    <property type="entry name" value="Trans_reg_C"/>
    <property type="match status" value="1"/>
</dbReference>
<dbReference type="InterPro" id="IPR001867">
    <property type="entry name" value="OmpR/PhoB-type_DNA-bd"/>
</dbReference>
<dbReference type="GO" id="GO:0006355">
    <property type="term" value="P:regulation of DNA-templated transcription"/>
    <property type="evidence" value="ECO:0007669"/>
    <property type="project" value="InterPro"/>
</dbReference>
<dbReference type="InterPro" id="IPR036388">
    <property type="entry name" value="WH-like_DNA-bd_sf"/>
</dbReference>
<keyword evidence="1 2" id="KW-0238">DNA-binding</keyword>